<feature type="transmembrane region" description="Helical" evidence="3">
    <location>
        <begin position="254"/>
        <end position="273"/>
    </location>
</feature>
<feature type="compositionally biased region" description="Basic residues" evidence="2">
    <location>
        <begin position="1366"/>
        <end position="1375"/>
    </location>
</feature>
<feature type="region of interest" description="Disordered" evidence="2">
    <location>
        <begin position="27"/>
        <end position="141"/>
    </location>
</feature>
<evidence type="ECO:0000256" key="3">
    <source>
        <dbReference type="SAM" id="Phobius"/>
    </source>
</evidence>
<evidence type="ECO:0000313" key="5">
    <source>
        <dbReference type="Proteomes" id="UP001497623"/>
    </source>
</evidence>
<feature type="compositionally biased region" description="Acidic residues" evidence="2">
    <location>
        <begin position="78"/>
        <end position="111"/>
    </location>
</feature>
<feature type="compositionally biased region" description="Basic and acidic residues" evidence="2">
    <location>
        <begin position="1063"/>
        <end position="1153"/>
    </location>
</feature>
<keyword evidence="5" id="KW-1185">Reference proteome</keyword>
<feature type="compositionally biased region" description="Basic and acidic residues" evidence="2">
    <location>
        <begin position="1255"/>
        <end position="1341"/>
    </location>
</feature>
<feature type="non-terminal residue" evidence="4">
    <location>
        <position position="1"/>
    </location>
</feature>
<keyword evidence="1" id="KW-0175">Coiled coil</keyword>
<gene>
    <name evidence="4" type="ORF">MNOR_LOCUS6396</name>
</gene>
<feature type="compositionally biased region" description="Basic and acidic residues" evidence="2">
    <location>
        <begin position="1200"/>
        <end position="1211"/>
    </location>
</feature>
<feature type="compositionally biased region" description="Basic and acidic residues" evidence="2">
    <location>
        <begin position="1162"/>
        <end position="1183"/>
    </location>
</feature>
<comment type="caution">
    <text evidence="4">The sequence shown here is derived from an EMBL/GenBank/DDBJ whole genome shotgun (WGS) entry which is preliminary data.</text>
</comment>
<feature type="compositionally biased region" description="Low complexity" evidence="2">
    <location>
        <begin position="68"/>
        <end position="77"/>
    </location>
</feature>
<feature type="compositionally biased region" description="Low complexity" evidence="2">
    <location>
        <begin position="27"/>
        <end position="37"/>
    </location>
</feature>
<sequence>GGSTRDTTNTRELPKLQGQLIIIGVGSGHISGMSDPRGGSDSDRDSITGWTLVDREESPEPHDPQQNEEGAGIAGAEAVEELEEEEGEQEEEEDESGCGMEEDEVEEELTEELVHMGQHVQEVKASSGSESSDIETLEAPGPEDFYQDHCLAYDSLHSSFSSYQCDNSLRGFAFVRDHSGDADVESLASTTDISVLDEDKEIKDVAAMTGLKDDETDLSLASSPSLPEDLPAIKPDKQYQHTPSADFNGRLNTIVMLTIATVLGLAIGHFLGWSSRSLWQDSLNSAQVRKLRELQDNLLTCINHGQESPFNPSMTSPIKPSILETTSPQHTSQSHFSNPTPTFKESFEPEPMIHMAADMRDVMGYESLVESIVPPLEDAGVVVGSHVQRLETNHYYKPNHYENNKQHRSDGADNEREMKNVIRNDDNIWRSIDFELHAIHDSKLDLDHLDSDPIFPKPNIEHKWLTEPVFEDNNNDINIKIKTASEITFDSEDLFISKVSKETKQPEVIKHLKNSPIVDFAPKTQLPKKLNPVSQSKSIPSVSDLIPDNIYEDDYILMPLETDEYINKYEELPVVSDEENIILSGNLDSEEYDFMAEMSQYVKIPCSGDWTDDDDDLSEVEVFPDDDLQDDSQWLDTTDISSFSCLQSTDNFITLSSEIEELTMDLSQDLGAEMPAFVDLANNQIIDSLAEENQELSAEMTRLQQLNIEPIKIQGKTAKESRILRERISRLITENEELRVAVSRMQFNKDPSGDKAAFGTLSKENHQKRVAVSKLTHLVPDVKSLKDSANMLQVENEELRLNVGKLRYEQPMPRELNALTRELDSLKQTVKEAEDSKKTPENLAQAKTYVSYMSEVMAALNTLNEFGEGSIVEQMDVAADFFEEIVPVGTKIAPAVKRKIEQARAKFGQLRTRLGNKWEQIKTLSKGENLKAVGTDTLGKMNRVVVNVVNKMKEIGHATLMKKGKAAADKTVSAMADGFTALDQQFDKTWKMLQAEIKEPVHFEKEMKEAHIKPIEIEEEEPVTTEVVEEGGEEVEVVSAGDLIRDEPIDSPAQSLELEKEMQLEKEEQEKELSIKIKKSKELKDQKRKEKEDKKLEKEKKKKEREADKQKKREERKERKGQEKKEKKDNKDKGKQYKKEKEERNRNTKENVKDKKKVQINNDDKPYYKGQYNKDEKKHRNVGDDNDDDDDDDKKKKRKHDDDSKNKRKRDDDDDDDDRRNKESKMKQRWSKPAKYNMRQETAASNSKFIKRKGKNDTHESHYREGRDDWESKRGKGREESRKREKRSEWQFDRARDRREQREQEKKAEWYFDRAQGRKENKYVRGSHVDGYGHNKYESRGTRRRYVRFSDDDDDGDDSDDEKNSKHFGGRHKKKGRREWVMPNFEYTGKAYYR</sequence>
<evidence type="ECO:0000256" key="2">
    <source>
        <dbReference type="SAM" id="MobiDB-lite"/>
    </source>
</evidence>
<feature type="coiled-coil region" evidence="1">
    <location>
        <begin position="782"/>
        <end position="836"/>
    </location>
</feature>
<feature type="region of interest" description="Disordered" evidence="2">
    <location>
        <begin position="1063"/>
        <end position="1375"/>
    </location>
</feature>
<feature type="compositionally biased region" description="Basic and acidic residues" evidence="2">
    <location>
        <begin position="53"/>
        <end position="65"/>
    </location>
</feature>
<dbReference type="Proteomes" id="UP001497623">
    <property type="component" value="Unassembled WGS sequence"/>
</dbReference>
<keyword evidence="3" id="KW-1133">Transmembrane helix</keyword>
<name>A0AAV2PYU1_MEGNR</name>
<feature type="region of interest" description="Disordered" evidence="2">
    <location>
        <begin position="216"/>
        <end position="235"/>
    </location>
</feature>
<feature type="compositionally biased region" description="Polar residues" evidence="2">
    <location>
        <begin position="1239"/>
        <end position="1248"/>
    </location>
</feature>
<accession>A0AAV2PYU1</accession>
<organism evidence="4 5">
    <name type="scientific">Meganyctiphanes norvegica</name>
    <name type="common">Northern krill</name>
    <name type="synonym">Thysanopoda norvegica</name>
    <dbReference type="NCBI Taxonomy" id="48144"/>
    <lineage>
        <taxon>Eukaryota</taxon>
        <taxon>Metazoa</taxon>
        <taxon>Ecdysozoa</taxon>
        <taxon>Arthropoda</taxon>
        <taxon>Crustacea</taxon>
        <taxon>Multicrustacea</taxon>
        <taxon>Malacostraca</taxon>
        <taxon>Eumalacostraca</taxon>
        <taxon>Eucarida</taxon>
        <taxon>Euphausiacea</taxon>
        <taxon>Euphausiidae</taxon>
        <taxon>Meganyctiphanes</taxon>
    </lineage>
</organism>
<reference evidence="4 5" key="1">
    <citation type="submission" date="2024-05" db="EMBL/GenBank/DDBJ databases">
        <authorList>
            <person name="Wallberg A."/>
        </authorList>
    </citation>
    <scope>NUCLEOTIDE SEQUENCE [LARGE SCALE GENOMIC DNA]</scope>
</reference>
<evidence type="ECO:0000256" key="1">
    <source>
        <dbReference type="SAM" id="Coils"/>
    </source>
</evidence>
<keyword evidence="3" id="KW-0472">Membrane</keyword>
<feature type="region of interest" description="Disordered" evidence="2">
    <location>
        <begin position="323"/>
        <end position="343"/>
    </location>
</feature>
<evidence type="ECO:0000313" key="4">
    <source>
        <dbReference type="EMBL" id="CAL4067320.1"/>
    </source>
</evidence>
<feature type="compositionally biased region" description="Acidic residues" evidence="2">
    <location>
        <begin position="1351"/>
        <end position="1361"/>
    </location>
</feature>
<protein>
    <submittedName>
        <fullName evidence="4">Uncharacterized protein</fullName>
    </submittedName>
</protein>
<proteinExistence type="predicted"/>
<dbReference type="EMBL" id="CAXKWB010002640">
    <property type="protein sequence ID" value="CAL4067320.1"/>
    <property type="molecule type" value="Genomic_DNA"/>
</dbReference>
<keyword evidence="3" id="KW-0812">Transmembrane</keyword>